<feature type="chain" id="PRO_5041900180" description="MICOS complex subunit MIC13" evidence="9">
    <location>
        <begin position="20"/>
        <end position="102"/>
    </location>
</feature>
<feature type="signal peptide" evidence="9">
    <location>
        <begin position="1"/>
        <end position="19"/>
    </location>
</feature>
<comment type="subunit">
    <text evidence="8">Component of the mitochondrial contact site and cristae organizing system (MICOS) complex.</text>
</comment>
<dbReference type="AlphaFoldDB" id="A0AAD5MUK1"/>
<evidence type="ECO:0000256" key="3">
    <source>
        <dbReference type="ARBA" id="ARBA00022692"/>
    </source>
</evidence>
<evidence type="ECO:0000256" key="6">
    <source>
        <dbReference type="ARBA" id="ARBA00023128"/>
    </source>
</evidence>
<dbReference type="GO" id="GO:0042407">
    <property type="term" value="P:cristae formation"/>
    <property type="evidence" value="ECO:0007669"/>
    <property type="project" value="TreeGrafter"/>
</dbReference>
<comment type="function">
    <text evidence="8">Component of the MICOS complex, a large protein complex of the mitochondrial inner membrane that plays crucial roles in the maintenance of crista junctions, inner membrane architecture, and formation of contact sites to the outer membrane.</text>
</comment>
<reference evidence="10" key="1">
    <citation type="submission" date="2021-06" db="EMBL/GenBank/DDBJ databases">
        <title>Parelaphostrongylus tenuis whole genome reference sequence.</title>
        <authorList>
            <person name="Garwood T.J."/>
            <person name="Larsen P.A."/>
            <person name="Fountain-Jones N.M."/>
            <person name="Garbe J.R."/>
            <person name="Macchietto M.G."/>
            <person name="Kania S.A."/>
            <person name="Gerhold R.W."/>
            <person name="Richards J.E."/>
            <person name="Wolf T.M."/>
        </authorList>
    </citation>
    <scope>NUCLEOTIDE SEQUENCE</scope>
    <source>
        <strain evidence="10">MNPRO001-30</strain>
        <tissue evidence="10">Meninges</tissue>
    </source>
</reference>
<comment type="subcellular location">
    <subcellularLocation>
        <location evidence="1 8">Mitochondrion inner membrane</location>
        <topology evidence="1 8">Single-pass membrane protein</topology>
    </subcellularLocation>
</comment>
<sequence>MGLLWSLTKFSAKVALVAGAVKLSIDSDVWSLNNANGANLYNDVKRDILPGTIVFPEEVPSIDEIQLNVAQCWNHGVDRVLTAIQNAPSSFNAVVNKAINGK</sequence>
<evidence type="ECO:0000256" key="2">
    <source>
        <dbReference type="ARBA" id="ARBA00006771"/>
    </source>
</evidence>
<keyword evidence="7" id="KW-0472">Membrane</keyword>
<evidence type="ECO:0000256" key="1">
    <source>
        <dbReference type="ARBA" id="ARBA00004434"/>
    </source>
</evidence>
<name>A0AAD5MUK1_PARTN</name>
<evidence type="ECO:0000256" key="9">
    <source>
        <dbReference type="SAM" id="SignalP"/>
    </source>
</evidence>
<keyword evidence="3" id="KW-0812">Transmembrane</keyword>
<comment type="caution">
    <text evidence="10">The sequence shown here is derived from an EMBL/GenBank/DDBJ whole genome shotgun (WGS) entry which is preliminary data.</text>
</comment>
<dbReference type="InterPro" id="IPR026769">
    <property type="entry name" value="Mic13"/>
</dbReference>
<dbReference type="GO" id="GO:0061617">
    <property type="term" value="C:MICOS complex"/>
    <property type="evidence" value="ECO:0007669"/>
    <property type="project" value="UniProtKB-UniRule"/>
</dbReference>
<evidence type="ECO:0000313" key="10">
    <source>
        <dbReference type="EMBL" id="KAJ1364862.1"/>
    </source>
</evidence>
<keyword evidence="9" id="KW-0732">Signal</keyword>
<dbReference type="Pfam" id="PF15884">
    <property type="entry name" value="QIL1"/>
    <property type="match status" value="1"/>
</dbReference>
<gene>
    <name evidence="10" type="ORF">KIN20_025050</name>
</gene>
<evidence type="ECO:0000256" key="8">
    <source>
        <dbReference type="RuleBase" id="RU363009"/>
    </source>
</evidence>
<evidence type="ECO:0000256" key="7">
    <source>
        <dbReference type="ARBA" id="ARBA00023136"/>
    </source>
</evidence>
<evidence type="ECO:0000256" key="5">
    <source>
        <dbReference type="ARBA" id="ARBA00022989"/>
    </source>
</evidence>
<proteinExistence type="inferred from homology"/>
<organism evidence="10 11">
    <name type="scientific">Parelaphostrongylus tenuis</name>
    <name type="common">Meningeal worm</name>
    <dbReference type="NCBI Taxonomy" id="148309"/>
    <lineage>
        <taxon>Eukaryota</taxon>
        <taxon>Metazoa</taxon>
        <taxon>Ecdysozoa</taxon>
        <taxon>Nematoda</taxon>
        <taxon>Chromadorea</taxon>
        <taxon>Rhabditida</taxon>
        <taxon>Rhabditina</taxon>
        <taxon>Rhabditomorpha</taxon>
        <taxon>Strongyloidea</taxon>
        <taxon>Metastrongylidae</taxon>
        <taxon>Parelaphostrongylus</taxon>
    </lineage>
</organism>
<dbReference type="PANTHER" id="PTHR31816:SF3">
    <property type="entry name" value="MICOS COMPLEX SUBUNIT MIC13"/>
    <property type="match status" value="1"/>
</dbReference>
<dbReference type="Proteomes" id="UP001196413">
    <property type="component" value="Unassembled WGS sequence"/>
</dbReference>
<evidence type="ECO:0000256" key="4">
    <source>
        <dbReference type="ARBA" id="ARBA00022792"/>
    </source>
</evidence>
<keyword evidence="4 8" id="KW-0999">Mitochondrion inner membrane</keyword>
<keyword evidence="5" id="KW-1133">Transmembrane helix</keyword>
<comment type="similarity">
    <text evidence="2 8">Belongs to the MICOS complex subunit Mic13 family.</text>
</comment>
<dbReference type="EMBL" id="JAHQIW010005083">
    <property type="protein sequence ID" value="KAJ1364862.1"/>
    <property type="molecule type" value="Genomic_DNA"/>
</dbReference>
<keyword evidence="11" id="KW-1185">Reference proteome</keyword>
<protein>
    <recommendedName>
        <fullName evidence="8">MICOS complex subunit MIC13</fullName>
    </recommendedName>
</protein>
<dbReference type="PANTHER" id="PTHR31816">
    <property type="entry name" value="MICOS COMPLEX SUBUNIT MIC13"/>
    <property type="match status" value="1"/>
</dbReference>
<dbReference type="GO" id="GO:0044284">
    <property type="term" value="C:mitochondrial crista junction"/>
    <property type="evidence" value="ECO:0007669"/>
    <property type="project" value="TreeGrafter"/>
</dbReference>
<accession>A0AAD5MUK1</accession>
<keyword evidence="6 8" id="KW-0496">Mitochondrion</keyword>
<evidence type="ECO:0000313" key="11">
    <source>
        <dbReference type="Proteomes" id="UP001196413"/>
    </source>
</evidence>